<proteinExistence type="predicted"/>
<feature type="transmembrane region" description="Helical" evidence="2">
    <location>
        <begin position="71"/>
        <end position="90"/>
    </location>
</feature>
<feature type="region of interest" description="Disordered" evidence="1">
    <location>
        <begin position="158"/>
        <end position="191"/>
    </location>
</feature>
<comment type="caution">
    <text evidence="3">The sequence shown here is derived from an EMBL/GenBank/DDBJ whole genome shotgun (WGS) entry which is preliminary data.</text>
</comment>
<evidence type="ECO:0000256" key="2">
    <source>
        <dbReference type="SAM" id="Phobius"/>
    </source>
</evidence>
<evidence type="ECO:0000256" key="1">
    <source>
        <dbReference type="SAM" id="MobiDB-lite"/>
    </source>
</evidence>
<feature type="transmembrane region" description="Helical" evidence="2">
    <location>
        <begin position="118"/>
        <end position="146"/>
    </location>
</feature>
<evidence type="ECO:0000313" key="4">
    <source>
        <dbReference type="Proteomes" id="UP000572635"/>
    </source>
</evidence>
<accession>A0A7W8QR17</accession>
<evidence type="ECO:0000313" key="3">
    <source>
        <dbReference type="EMBL" id="MBB5434340.1"/>
    </source>
</evidence>
<sequence length="191" mass="19338">MHSHAPPVPARGPLHALRAAVLAAACVGIAWCGHAVWGGAPTAPWAPLLAGAALWPPLSRFTRARREFGEIFAVLAAAQVPLHLLLTWGAPAPEPAVAAGPHAAHALGYHPAMLAGHLWAALLAAALLAHGEAALWSLVGLVSAALPRLLVPLRGASPPVPPRPPSAVASAPPGPELLGADRPRGPPALAR</sequence>
<keyword evidence="2" id="KW-0812">Transmembrane</keyword>
<reference evidence="3 4" key="1">
    <citation type="submission" date="2020-08" db="EMBL/GenBank/DDBJ databases">
        <title>Sequencing the genomes of 1000 actinobacteria strains.</title>
        <authorList>
            <person name="Klenk H.-P."/>
        </authorList>
    </citation>
    <scope>NUCLEOTIDE SEQUENCE [LARGE SCALE GENOMIC DNA]</scope>
    <source>
        <strain evidence="3 4">DSM 44551</strain>
    </source>
</reference>
<dbReference type="AlphaFoldDB" id="A0A7W8QR17"/>
<protein>
    <submittedName>
        <fullName evidence="3">Uncharacterized protein</fullName>
    </submittedName>
</protein>
<gene>
    <name evidence="3" type="ORF">HDA36_004424</name>
</gene>
<keyword evidence="4" id="KW-1185">Reference proteome</keyword>
<organism evidence="3 4">
    <name type="scientific">Nocardiopsis composta</name>
    <dbReference type="NCBI Taxonomy" id="157465"/>
    <lineage>
        <taxon>Bacteria</taxon>
        <taxon>Bacillati</taxon>
        <taxon>Actinomycetota</taxon>
        <taxon>Actinomycetes</taxon>
        <taxon>Streptosporangiales</taxon>
        <taxon>Nocardiopsidaceae</taxon>
        <taxon>Nocardiopsis</taxon>
    </lineage>
</organism>
<keyword evidence="2" id="KW-0472">Membrane</keyword>
<name>A0A7W8QR17_9ACTN</name>
<feature type="transmembrane region" description="Helical" evidence="2">
    <location>
        <begin position="16"/>
        <end position="37"/>
    </location>
</feature>
<dbReference type="EMBL" id="JACHDB010000001">
    <property type="protein sequence ID" value="MBB5434340.1"/>
    <property type="molecule type" value="Genomic_DNA"/>
</dbReference>
<keyword evidence="2" id="KW-1133">Transmembrane helix</keyword>
<dbReference type="Proteomes" id="UP000572635">
    <property type="component" value="Unassembled WGS sequence"/>
</dbReference>
<dbReference type="RefSeq" id="WP_184394868.1">
    <property type="nucleotide sequence ID" value="NZ_BAAAJD010000064.1"/>
</dbReference>